<evidence type="ECO:0000313" key="3">
    <source>
        <dbReference type="Proteomes" id="UP001151760"/>
    </source>
</evidence>
<sequence length="114" mass="12988">MKEQAYNMIKTKDSRTQRQSNLNKLKEARLKISSQEFEDHTLMEIVSLNYIFEHESSESAKAQAKPELGPRETLGIQQALGNPVITLRILRSPLKPDRVHICTISGVIRGTRND</sequence>
<accession>A0ABQ4XW84</accession>
<gene>
    <name evidence="2" type="ORF">Tco_0702529</name>
</gene>
<keyword evidence="3" id="KW-1185">Reference proteome</keyword>
<reference evidence="2" key="1">
    <citation type="journal article" date="2022" name="Int. J. Mol. Sci.">
        <title>Draft Genome of Tanacetum Coccineum: Genomic Comparison of Closely Related Tanacetum-Family Plants.</title>
        <authorList>
            <person name="Yamashiro T."/>
            <person name="Shiraishi A."/>
            <person name="Nakayama K."/>
            <person name="Satake H."/>
        </authorList>
    </citation>
    <scope>NUCLEOTIDE SEQUENCE</scope>
</reference>
<dbReference type="EMBL" id="BQNB010009879">
    <property type="protein sequence ID" value="GJS69688.1"/>
    <property type="molecule type" value="Genomic_DNA"/>
</dbReference>
<protein>
    <submittedName>
        <fullName evidence="2">Uncharacterized protein</fullName>
    </submittedName>
</protein>
<evidence type="ECO:0000313" key="2">
    <source>
        <dbReference type="EMBL" id="GJS69688.1"/>
    </source>
</evidence>
<organism evidence="2 3">
    <name type="scientific">Tanacetum coccineum</name>
    <dbReference type="NCBI Taxonomy" id="301880"/>
    <lineage>
        <taxon>Eukaryota</taxon>
        <taxon>Viridiplantae</taxon>
        <taxon>Streptophyta</taxon>
        <taxon>Embryophyta</taxon>
        <taxon>Tracheophyta</taxon>
        <taxon>Spermatophyta</taxon>
        <taxon>Magnoliopsida</taxon>
        <taxon>eudicotyledons</taxon>
        <taxon>Gunneridae</taxon>
        <taxon>Pentapetalae</taxon>
        <taxon>asterids</taxon>
        <taxon>campanulids</taxon>
        <taxon>Asterales</taxon>
        <taxon>Asteraceae</taxon>
        <taxon>Asteroideae</taxon>
        <taxon>Anthemideae</taxon>
        <taxon>Anthemidinae</taxon>
        <taxon>Tanacetum</taxon>
    </lineage>
</organism>
<comment type="caution">
    <text evidence="2">The sequence shown here is derived from an EMBL/GenBank/DDBJ whole genome shotgun (WGS) entry which is preliminary data.</text>
</comment>
<reference evidence="2" key="2">
    <citation type="submission" date="2022-01" db="EMBL/GenBank/DDBJ databases">
        <authorList>
            <person name="Yamashiro T."/>
            <person name="Shiraishi A."/>
            <person name="Satake H."/>
            <person name="Nakayama K."/>
        </authorList>
    </citation>
    <scope>NUCLEOTIDE SEQUENCE</scope>
</reference>
<proteinExistence type="predicted"/>
<name>A0ABQ4XW84_9ASTR</name>
<evidence type="ECO:0000256" key="1">
    <source>
        <dbReference type="SAM" id="MobiDB-lite"/>
    </source>
</evidence>
<feature type="region of interest" description="Disordered" evidence="1">
    <location>
        <begin position="1"/>
        <end position="20"/>
    </location>
</feature>
<dbReference type="Proteomes" id="UP001151760">
    <property type="component" value="Unassembled WGS sequence"/>
</dbReference>